<dbReference type="InterPro" id="IPR004875">
    <property type="entry name" value="DDE_SF_endonuclease_dom"/>
</dbReference>
<organism evidence="2 3">
    <name type="scientific">Parnassius mnemosyne</name>
    <name type="common">clouded apollo</name>
    <dbReference type="NCBI Taxonomy" id="213953"/>
    <lineage>
        <taxon>Eukaryota</taxon>
        <taxon>Metazoa</taxon>
        <taxon>Ecdysozoa</taxon>
        <taxon>Arthropoda</taxon>
        <taxon>Hexapoda</taxon>
        <taxon>Insecta</taxon>
        <taxon>Pterygota</taxon>
        <taxon>Neoptera</taxon>
        <taxon>Endopterygota</taxon>
        <taxon>Lepidoptera</taxon>
        <taxon>Glossata</taxon>
        <taxon>Ditrysia</taxon>
        <taxon>Papilionoidea</taxon>
        <taxon>Papilionidae</taxon>
        <taxon>Parnassiinae</taxon>
        <taxon>Parnassini</taxon>
        <taxon>Parnassius</taxon>
        <taxon>Driopa</taxon>
    </lineage>
</organism>
<protein>
    <recommendedName>
        <fullName evidence="1">DDE-1 domain-containing protein</fullName>
    </recommendedName>
</protein>
<keyword evidence="3" id="KW-1185">Reference proteome</keyword>
<evidence type="ECO:0000313" key="2">
    <source>
        <dbReference type="EMBL" id="CAK1579960.1"/>
    </source>
</evidence>
<dbReference type="InterPro" id="IPR036397">
    <property type="entry name" value="RNaseH_sf"/>
</dbReference>
<reference evidence="2 3" key="1">
    <citation type="submission" date="2023-11" db="EMBL/GenBank/DDBJ databases">
        <authorList>
            <person name="Hedman E."/>
            <person name="Englund M."/>
            <person name="Stromberg M."/>
            <person name="Nyberg Akerstrom W."/>
            <person name="Nylinder S."/>
            <person name="Jareborg N."/>
            <person name="Kallberg Y."/>
            <person name="Kronander E."/>
        </authorList>
    </citation>
    <scope>NUCLEOTIDE SEQUENCE [LARGE SCALE GENOMIC DNA]</scope>
</reference>
<dbReference type="Proteomes" id="UP001314205">
    <property type="component" value="Unassembled WGS sequence"/>
</dbReference>
<evidence type="ECO:0000313" key="3">
    <source>
        <dbReference type="Proteomes" id="UP001314205"/>
    </source>
</evidence>
<name>A0AAV1KAU6_9NEOP</name>
<dbReference type="Pfam" id="PF03184">
    <property type="entry name" value="DDE_1"/>
    <property type="match status" value="1"/>
</dbReference>
<dbReference type="GO" id="GO:0003677">
    <property type="term" value="F:DNA binding"/>
    <property type="evidence" value="ECO:0007669"/>
    <property type="project" value="TreeGrafter"/>
</dbReference>
<proteinExistence type="predicted"/>
<dbReference type="EMBL" id="CAVLGL010000013">
    <property type="protein sequence ID" value="CAK1579960.1"/>
    <property type="molecule type" value="Genomic_DNA"/>
</dbReference>
<gene>
    <name evidence="2" type="ORF">PARMNEM_LOCUS1828</name>
</gene>
<dbReference type="AlphaFoldDB" id="A0AAV1KAU6"/>
<dbReference type="Gene3D" id="3.30.420.10">
    <property type="entry name" value="Ribonuclease H-like superfamily/Ribonuclease H"/>
    <property type="match status" value="1"/>
</dbReference>
<feature type="domain" description="DDE-1" evidence="1">
    <location>
        <begin position="85"/>
        <end position="242"/>
    </location>
</feature>
<evidence type="ECO:0000259" key="1">
    <source>
        <dbReference type="Pfam" id="PF03184"/>
    </source>
</evidence>
<comment type="caution">
    <text evidence="2">The sequence shown here is derived from an EMBL/GenBank/DDBJ whole genome shotgun (WGS) entry which is preliminary data.</text>
</comment>
<accession>A0AAV1KAU6</accession>
<dbReference type="GO" id="GO:0005634">
    <property type="term" value="C:nucleus"/>
    <property type="evidence" value="ECO:0007669"/>
    <property type="project" value="TreeGrafter"/>
</dbReference>
<sequence>MNRHRLSIKKPQAVEIARKNAADPFIIQEFYDIVDKVIKELGIENKPERIYNIDETSYCSEPQKTKVIGLKGYPSTRITSSAGKANTTVLVASNAAGGKGPPFISFKGKHVWSGWTSAEAYPGTLYTATSNGWIESEAFAEFMAKSFISMVKDEKEPTLLIYDGHSTHVQLAVVEMAKQNNISIIKLPLDLSVFKSYKDAWDQEMVKWQRTHKREKLPKDQFSATVGKGWKNLNSNVIKKGFEKRGIYPFNRKAKLEHKLDPEALKRWKKHTMKLYRKNKHSLVAHH</sequence>
<dbReference type="PANTHER" id="PTHR19303">
    <property type="entry name" value="TRANSPOSON"/>
    <property type="match status" value="1"/>
</dbReference>
<dbReference type="InterPro" id="IPR050863">
    <property type="entry name" value="CenT-Element_Derived"/>
</dbReference>
<dbReference type="PANTHER" id="PTHR19303:SF74">
    <property type="entry name" value="POGO TRANSPOSABLE ELEMENT WITH KRAB DOMAIN"/>
    <property type="match status" value="1"/>
</dbReference>